<gene>
    <name evidence="3" type="ORF">HGA05_19790</name>
</gene>
<dbReference type="PANTHER" id="PTHR36151:SF3">
    <property type="entry name" value="ER-BOUND OXYGENASE MPAB_MPAB'_RUBBER OXYGENASE CATALYTIC DOMAIN-CONTAINING PROTEIN"/>
    <property type="match status" value="1"/>
</dbReference>
<dbReference type="InterPro" id="IPR018713">
    <property type="entry name" value="MPAB/Lcp_cat_dom"/>
</dbReference>
<evidence type="ECO:0000259" key="2">
    <source>
        <dbReference type="Pfam" id="PF09995"/>
    </source>
</evidence>
<evidence type="ECO:0000256" key="1">
    <source>
        <dbReference type="SAM" id="MobiDB-lite"/>
    </source>
</evidence>
<dbReference type="Proteomes" id="UP000563898">
    <property type="component" value="Unassembled WGS sequence"/>
</dbReference>
<sequence length="383" mass="42045">MRGQKLSGRAPPRAQGETMKTPSAIRLPRSGLGSLPLPTLPLPTLPHQWVGDWLTGFFDANIRAKFFRGMEFEEPAGDPGWFGPDSATWYVHSHTPALVFGLQCASYLERLDPSIYWMGMHHSRLVERSDDPAALPRIDPEGASVRLGHSVAFFIGTAYGSTETAERLARTVRAMHHTIKGTRPDGATYDADDPEWLRWNYATVVWGLATAHEIYHPRPLRGADLDRYYGEFIRVGHALGGTDLPTTKAETLECLRSYLPRLAVTYGAAMATGTNVPNPAAAAVDWAIRDTLPRWAAQLVMYSPPHPVERRARRSAVWSLLNAAHAGIGELPEFTAARRRVAGGTSAAHTEPTHVPGTDPVLGRAEIEAEFAQTRASFSTLAR</sequence>
<dbReference type="PANTHER" id="PTHR36151">
    <property type="entry name" value="BLR2777 PROTEIN"/>
    <property type="match status" value="1"/>
</dbReference>
<proteinExistence type="predicted"/>
<evidence type="ECO:0000313" key="4">
    <source>
        <dbReference type="Proteomes" id="UP000563898"/>
    </source>
</evidence>
<dbReference type="Pfam" id="PF09995">
    <property type="entry name" value="MPAB_Lcp_cat"/>
    <property type="match status" value="1"/>
</dbReference>
<dbReference type="EMBL" id="JAAXPC010000012">
    <property type="protein sequence ID" value="NKY03816.1"/>
    <property type="molecule type" value="Genomic_DNA"/>
</dbReference>
<comment type="caution">
    <text evidence="3">The sequence shown here is derived from an EMBL/GenBank/DDBJ whole genome shotgun (WGS) entry which is preliminary data.</text>
</comment>
<feature type="domain" description="ER-bound oxygenase mpaB/mpaB'/Rubber oxygenase catalytic" evidence="2">
    <location>
        <begin position="89"/>
        <end position="317"/>
    </location>
</feature>
<dbReference type="AlphaFoldDB" id="A0A846WS88"/>
<accession>A0A846WS88</accession>
<feature type="region of interest" description="Disordered" evidence="1">
    <location>
        <begin position="1"/>
        <end position="22"/>
    </location>
</feature>
<organism evidence="3 4">
    <name type="scientific">Gordonia polyisoprenivorans</name>
    <dbReference type="NCBI Taxonomy" id="84595"/>
    <lineage>
        <taxon>Bacteria</taxon>
        <taxon>Bacillati</taxon>
        <taxon>Actinomycetota</taxon>
        <taxon>Actinomycetes</taxon>
        <taxon>Mycobacteriales</taxon>
        <taxon>Gordoniaceae</taxon>
        <taxon>Gordonia</taxon>
    </lineage>
</organism>
<evidence type="ECO:0000313" key="3">
    <source>
        <dbReference type="EMBL" id="NKY03816.1"/>
    </source>
</evidence>
<name>A0A846WS88_9ACTN</name>
<reference evidence="3 4" key="1">
    <citation type="submission" date="2020-04" db="EMBL/GenBank/DDBJ databases">
        <title>MicrobeNet Type strains.</title>
        <authorList>
            <person name="Nicholson A.C."/>
        </authorList>
    </citation>
    <scope>NUCLEOTIDE SEQUENCE [LARGE SCALE GENOMIC DNA]</scope>
    <source>
        <strain evidence="3 4">ATCC BAA-14</strain>
    </source>
</reference>
<dbReference type="GO" id="GO:0016491">
    <property type="term" value="F:oxidoreductase activity"/>
    <property type="evidence" value="ECO:0007669"/>
    <property type="project" value="InterPro"/>
</dbReference>
<protein>
    <submittedName>
        <fullName evidence="3">DUF2236 domain-containing protein</fullName>
    </submittedName>
</protein>